<protein>
    <submittedName>
        <fullName evidence="2">Uncharacterized protein</fullName>
    </submittedName>
</protein>
<accession>A0A1R2BXV3</accession>
<name>A0A1R2BXV3_9CILI</name>
<keyword evidence="3" id="KW-1185">Reference proteome</keyword>
<evidence type="ECO:0000313" key="2">
    <source>
        <dbReference type="EMBL" id="OMJ81638.1"/>
    </source>
</evidence>
<reference evidence="2 3" key="1">
    <citation type="submission" date="2016-11" db="EMBL/GenBank/DDBJ databases">
        <title>The macronuclear genome of Stentor coeruleus: a giant cell with tiny introns.</title>
        <authorList>
            <person name="Slabodnick M."/>
            <person name="Ruby J.G."/>
            <person name="Reiff S.B."/>
            <person name="Swart E.C."/>
            <person name="Gosai S."/>
            <person name="Prabakaran S."/>
            <person name="Witkowska E."/>
            <person name="Larue G.E."/>
            <person name="Fisher S."/>
            <person name="Freeman R.M."/>
            <person name="Gunawardena J."/>
            <person name="Chu W."/>
            <person name="Stover N.A."/>
            <person name="Gregory B.D."/>
            <person name="Nowacki M."/>
            <person name="Derisi J."/>
            <person name="Roy S.W."/>
            <person name="Marshall W.F."/>
            <person name="Sood P."/>
        </authorList>
    </citation>
    <scope>NUCLEOTIDE SEQUENCE [LARGE SCALE GENOMIC DNA]</scope>
    <source>
        <strain evidence="2">WM001</strain>
    </source>
</reference>
<organism evidence="2 3">
    <name type="scientific">Stentor coeruleus</name>
    <dbReference type="NCBI Taxonomy" id="5963"/>
    <lineage>
        <taxon>Eukaryota</taxon>
        <taxon>Sar</taxon>
        <taxon>Alveolata</taxon>
        <taxon>Ciliophora</taxon>
        <taxon>Postciliodesmatophora</taxon>
        <taxon>Heterotrichea</taxon>
        <taxon>Heterotrichida</taxon>
        <taxon>Stentoridae</taxon>
        <taxon>Stentor</taxon>
    </lineage>
</organism>
<dbReference type="AlphaFoldDB" id="A0A1R2BXV3"/>
<gene>
    <name evidence="2" type="ORF">SteCoe_17854</name>
</gene>
<feature type="compositionally biased region" description="Polar residues" evidence="1">
    <location>
        <begin position="8"/>
        <end position="24"/>
    </location>
</feature>
<dbReference type="Proteomes" id="UP000187209">
    <property type="component" value="Unassembled WGS sequence"/>
</dbReference>
<sequence length="270" mass="31278">MGKRGSRNRNSNLKKQTQDTPKNTKAITSISHIKAIKPDTEKCNSNEFKNSLRGILKNLIKTFRSRLMFSNEPYYADLSLLPETKCQNLEQVLPCLVNEITEDILQHVQDYCRKLNEFLLESYSCIQSVCTFFEKIIDSESISNITKIIFYCKILKPAWDQDRSLSKNQELRALYKSLHALSKDFNDHSLLPIENIEQLINGTASNKIFMRMFDNSSTDVSSSPNRSIDSEVEELRTRLESCEKLSSRSKPQVSQEWINTLKRQLNKIRI</sequence>
<feature type="region of interest" description="Disordered" evidence="1">
    <location>
        <begin position="1"/>
        <end position="24"/>
    </location>
</feature>
<proteinExistence type="predicted"/>
<evidence type="ECO:0000313" key="3">
    <source>
        <dbReference type="Proteomes" id="UP000187209"/>
    </source>
</evidence>
<evidence type="ECO:0000256" key="1">
    <source>
        <dbReference type="SAM" id="MobiDB-lite"/>
    </source>
</evidence>
<dbReference type="EMBL" id="MPUH01000372">
    <property type="protein sequence ID" value="OMJ81638.1"/>
    <property type="molecule type" value="Genomic_DNA"/>
</dbReference>
<comment type="caution">
    <text evidence="2">The sequence shown here is derived from an EMBL/GenBank/DDBJ whole genome shotgun (WGS) entry which is preliminary data.</text>
</comment>